<evidence type="ECO:0000256" key="1">
    <source>
        <dbReference type="ARBA" id="ARBA00022432"/>
    </source>
</evidence>
<dbReference type="AlphaFoldDB" id="X0XUY2"/>
<accession>X0XUY2</accession>
<evidence type="ECO:0000256" key="2">
    <source>
        <dbReference type="ARBA" id="ARBA00022793"/>
    </source>
</evidence>
<dbReference type="EMBL" id="BARS01051620">
    <property type="protein sequence ID" value="GAG47145.1"/>
    <property type="molecule type" value="Genomic_DNA"/>
</dbReference>
<organism evidence="3">
    <name type="scientific">marine sediment metagenome</name>
    <dbReference type="NCBI Taxonomy" id="412755"/>
    <lineage>
        <taxon>unclassified sequences</taxon>
        <taxon>metagenomes</taxon>
        <taxon>ecological metagenomes</taxon>
    </lineage>
</organism>
<dbReference type="SUPFAM" id="SSF68923">
    <property type="entry name" value="PEP carboxykinase N-terminal domain"/>
    <property type="match status" value="1"/>
</dbReference>
<keyword evidence="2" id="KW-0210">Decarboxylase</keyword>
<comment type="caution">
    <text evidence="3">The sequence shown here is derived from an EMBL/GenBank/DDBJ whole genome shotgun (WGS) entry which is preliminary data.</text>
</comment>
<reference evidence="3" key="1">
    <citation type="journal article" date="2014" name="Front. Microbiol.">
        <title>High frequency of phylogenetically diverse reductive dehalogenase-homologous genes in deep subseafloor sedimentary metagenomes.</title>
        <authorList>
            <person name="Kawai M."/>
            <person name="Futagami T."/>
            <person name="Toyoda A."/>
            <person name="Takaki Y."/>
            <person name="Nishi S."/>
            <person name="Hori S."/>
            <person name="Arai W."/>
            <person name="Tsubouchi T."/>
            <person name="Morono Y."/>
            <person name="Uchiyama I."/>
            <person name="Ito T."/>
            <person name="Fujiyama A."/>
            <person name="Inagaki F."/>
            <person name="Takami H."/>
        </authorList>
    </citation>
    <scope>NUCLEOTIDE SEQUENCE</scope>
    <source>
        <strain evidence="3">Expedition CK06-06</strain>
    </source>
</reference>
<feature type="non-terminal residue" evidence="3">
    <location>
        <position position="127"/>
    </location>
</feature>
<name>X0XUY2_9ZZZZ</name>
<dbReference type="PANTHER" id="PTHR30031">
    <property type="entry name" value="PHOSPHOENOLPYRUVATE CARBOXYKINASE ATP"/>
    <property type="match status" value="1"/>
</dbReference>
<sequence length="127" mass="14364">MADEQFAARDAGHARSRVGLDYLGIRNINNVYWNLTTPALYEQIIRRREGVISHSGPVIMRTGAFTGRSPNDKFIVKELSSESEISWGDVNVPFTEENFDKVYQRVLAYLQGSDIFVQDCYAGAEKN</sequence>
<dbReference type="InterPro" id="IPR008210">
    <property type="entry name" value="PEP_carboxykinase_N"/>
</dbReference>
<evidence type="ECO:0000313" key="3">
    <source>
        <dbReference type="EMBL" id="GAG47145.1"/>
    </source>
</evidence>
<dbReference type="InterPro" id="IPR001272">
    <property type="entry name" value="PEP_carboxykinase_ATP"/>
</dbReference>
<evidence type="ECO:0008006" key="4">
    <source>
        <dbReference type="Google" id="ProtNLM"/>
    </source>
</evidence>
<proteinExistence type="predicted"/>
<gene>
    <name evidence="3" type="ORF">S01H1_76853</name>
</gene>
<keyword evidence="1" id="KW-0312">Gluconeogenesis</keyword>
<dbReference type="GO" id="GO:0004612">
    <property type="term" value="F:phosphoenolpyruvate carboxykinase (ATP) activity"/>
    <property type="evidence" value="ECO:0007669"/>
    <property type="project" value="InterPro"/>
</dbReference>
<dbReference type="GO" id="GO:0005524">
    <property type="term" value="F:ATP binding"/>
    <property type="evidence" value="ECO:0007669"/>
    <property type="project" value="InterPro"/>
</dbReference>
<dbReference type="GO" id="GO:0005829">
    <property type="term" value="C:cytosol"/>
    <property type="evidence" value="ECO:0007669"/>
    <property type="project" value="TreeGrafter"/>
</dbReference>
<protein>
    <recommendedName>
        <fullName evidence="4">Phosphoenolpyruvate carboxykinase (ATP)</fullName>
    </recommendedName>
</protein>
<dbReference type="Pfam" id="PF01293">
    <property type="entry name" value="PEPCK_ATP"/>
    <property type="match status" value="1"/>
</dbReference>
<dbReference type="GO" id="GO:0006094">
    <property type="term" value="P:gluconeogenesis"/>
    <property type="evidence" value="ECO:0007669"/>
    <property type="project" value="UniProtKB-KW"/>
</dbReference>
<keyword evidence="2" id="KW-0456">Lyase</keyword>
<dbReference type="PANTHER" id="PTHR30031:SF0">
    <property type="entry name" value="PHOSPHOENOLPYRUVATE CARBOXYKINASE (ATP)"/>
    <property type="match status" value="1"/>
</dbReference>
<dbReference type="Gene3D" id="3.40.449.10">
    <property type="entry name" value="Phosphoenolpyruvate Carboxykinase, domain 1"/>
    <property type="match status" value="1"/>
</dbReference>